<evidence type="ECO:0000256" key="10">
    <source>
        <dbReference type="ARBA" id="ARBA00023136"/>
    </source>
</evidence>
<keyword evidence="9" id="KW-0482">Metalloprotease</keyword>
<dbReference type="eggNOG" id="COG0750">
    <property type="taxonomic scope" value="Bacteria"/>
</dbReference>
<evidence type="ECO:0000256" key="9">
    <source>
        <dbReference type="ARBA" id="ARBA00023049"/>
    </source>
</evidence>
<comment type="caution">
    <text evidence="13">The sequence shown here is derived from an EMBL/GenBank/DDBJ whole genome shotgun (WGS) entry which is preliminary data.</text>
</comment>
<evidence type="ECO:0000256" key="6">
    <source>
        <dbReference type="ARBA" id="ARBA00022801"/>
    </source>
</evidence>
<evidence type="ECO:0000256" key="7">
    <source>
        <dbReference type="ARBA" id="ARBA00022833"/>
    </source>
</evidence>
<keyword evidence="10 11" id="KW-0472">Membrane</keyword>
<reference evidence="13 14" key="1">
    <citation type="journal article" date="2013" name="Genome Announc.">
        <title>Draft Genome Sequence for Caulobacter sp. Strain OR37, a Bacterium Tolerant to Heavy Metals.</title>
        <authorList>
            <person name="Utturkar S.M."/>
            <person name="Bollmann A."/>
            <person name="Brzoska R.M."/>
            <person name="Klingeman D.M."/>
            <person name="Epstein S.E."/>
            <person name="Palumbo A.V."/>
            <person name="Brown S.D."/>
        </authorList>
    </citation>
    <scope>NUCLEOTIDE SEQUENCE [LARGE SCALE GENOMIC DNA]</scope>
    <source>
        <strain evidence="13 14">OR37</strain>
    </source>
</reference>
<keyword evidence="5 11" id="KW-0812">Transmembrane</keyword>
<evidence type="ECO:0000256" key="1">
    <source>
        <dbReference type="ARBA" id="ARBA00001947"/>
    </source>
</evidence>
<protein>
    <submittedName>
        <fullName evidence="13">Putative membrane-associated Zn-dependent protease</fullName>
    </submittedName>
</protein>
<feature type="transmembrane region" description="Helical" evidence="11">
    <location>
        <begin position="312"/>
        <end position="335"/>
    </location>
</feature>
<comment type="cofactor">
    <cofactor evidence="1">
        <name>Zn(2+)</name>
        <dbReference type="ChEBI" id="CHEBI:29105"/>
    </cofactor>
</comment>
<dbReference type="GO" id="GO:0016020">
    <property type="term" value="C:membrane"/>
    <property type="evidence" value="ECO:0007669"/>
    <property type="project" value="UniProtKB-SubCell"/>
</dbReference>
<dbReference type="GO" id="GO:0006508">
    <property type="term" value="P:proteolysis"/>
    <property type="evidence" value="ECO:0007669"/>
    <property type="project" value="UniProtKB-KW"/>
</dbReference>
<dbReference type="InterPro" id="IPR001478">
    <property type="entry name" value="PDZ"/>
</dbReference>
<evidence type="ECO:0000313" key="13">
    <source>
        <dbReference type="EMBL" id="ENZ83662.1"/>
    </source>
</evidence>
<evidence type="ECO:0000256" key="4">
    <source>
        <dbReference type="ARBA" id="ARBA00022670"/>
    </source>
</evidence>
<accession>R0ERQ7</accession>
<dbReference type="InterPro" id="IPR004387">
    <property type="entry name" value="Pept_M50_Zn"/>
</dbReference>
<name>R0ERQ7_CAUVI</name>
<dbReference type="AlphaFoldDB" id="R0ERQ7"/>
<evidence type="ECO:0000256" key="5">
    <source>
        <dbReference type="ARBA" id="ARBA00022692"/>
    </source>
</evidence>
<dbReference type="Pfam" id="PF17820">
    <property type="entry name" value="PDZ_6"/>
    <property type="match status" value="1"/>
</dbReference>
<evidence type="ECO:0000256" key="3">
    <source>
        <dbReference type="ARBA" id="ARBA00007931"/>
    </source>
</evidence>
<dbReference type="PATRIC" id="fig|1292034.3.peg.164"/>
<dbReference type="PANTHER" id="PTHR42837:SF2">
    <property type="entry name" value="MEMBRANE METALLOPROTEASE ARASP2, CHLOROPLASTIC-RELATED"/>
    <property type="match status" value="1"/>
</dbReference>
<feature type="transmembrane region" description="Helical" evidence="11">
    <location>
        <begin position="363"/>
        <end position="381"/>
    </location>
</feature>
<dbReference type="GO" id="GO:0004222">
    <property type="term" value="F:metalloendopeptidase activity"/>
    <property type="evidence" value="ECO:0007669"/>
    <property type="project" value="InterPro"/>
</dbReference>
<dbReference type="Gene3D" id="2.30.42.10">
    <property type="match status" value="1"/>
</dbReference>
<proteinExistence type="inferred from homology"/>
<feature type="transmembrane region" description="Helical" evidence="11">
    <location>
        <begin position="116"/>
        <end position="142"/>
    </location>
</feature>
<dbReference type="SUPFAM" id="SSF50156">
    <property type="entry name" value="PDZ domain-like"/>
    <property type="match status" value="1"/>
</dbReference>
<gene>
    <name evidence="13" type="ORF">OR37_00167</name>
</gene>
<evidence type="ECO:0000256" key="8">
    <source>
        <dbReference type="ARBA" id="ARBA00022989"/>
    </source>
</evidence>
<comment type="subcellular location">
    <subcellularLocation>
        <location evidence="2">Membrane</location>
        <topology evidence="2">Multi-pass membrane protein</topology>
    </subcellularLocation>
</comment>
<dbReference type="RefSeq" id="WP_004615207.1">
    <property type="nucleotide sequence ID" value="NZ_APMP01000001.1"/>
</dbReference>
<dbReference type="PANTHER" id="PTHR42837">
    <property type="entry name" value="REGULATOR OF SIGMA-E PROTEASE RSEP"/>
    <property type="match status" value="1"/>
</dbReference>
<dbReference type="SMART" id="SM00228">
    <property type="entry name" value="PDZ"/>
    <property type="match status" value="1"/>
</dbReference>
<dbReference type="CDD" id="cd23081">
    <property type="entry name" value="cpPDZ_EcRseP-like"/>
    <property type="match status" value="1"/>
</dbReference>
<dbReference type="Pfam" id="PF02163">
    <property type="entry name" value="Peptidase_M50"/>
    <property type="match status" value="1"/>
</dbReference>
<dbReference type="InterPro" id="IPR008915">
    <property type="entry name" value="Peptidase_M50"/>
</dbReference>
<feature type="domain" description="PDZ" evidence="12">
    <location>
        <begin position="135"/>
        <end position="204"/>
    </location>
</feature>
<dbReference type="STRING" id="1292034.OR37_00167"/>
<keyword evidence="6" id="KW-0378">Hydrolase</keyword>
<dbReference type="OrthoDB" id="9782003at2"/>
<evidence type="ECO:0000256" key="11">
    <source>
        <dbReference type="SAM" id="Phobius"/>
    </source>
</evidence>
<keyword evidence="4 13" id="KW-0645">Protease</keyword>
<dbReference type="CDD" id="cd06163">
    <property type="entry name" value="S2P-M50_PDZ_RseP-like"/>
    <property type="match status" value="1"/>
</dbReference>
<dbReference type="Proteomes" id="UP000013063">
    <property type="component" value="Unassembled WGS sequence"/>
</dbReference>
<comment type="similarity">
    <text evidence="3">Belongs to the peptidase M50B family.</text>
</comment>
<dbReference type="InterPro" id="IPR041489">
    <property type="entry name" value="PDZ_6"/>
</dbReference>
<keyword evidence="14" id="KW-1185">Reference proteome</keyword>
<dbReference type="EMBL" id="APMP01000001">
    <property type="protein sequence ID" value="ENZ83662.1"/>
    <property type="molecule type" value="Genomic_DNA"/>
</dbReference>
<dbReference type="InterPro" id="IPR036034">
    <property type="entry name" value="PDZ_sf"/>
</dbReference>
<evidence type="ECO:0000256" key="2">
    <source>
        <dbReference type="ARBA" id="ARBA00004141"/>
    </source>
</evidence>
<evidence type="ECO:0000313" key="14">
    <source>
        <dbReference type="Proteomes" id="UP000013063"/>
    </source>
</evidence>
<keyword evidence="8 11" id="KW-1133">Transmembrane helix</keyword>
<evidence type="ECO:0000259" key="12">
    <source>
        <dbReference type="SMART" id="SM00228"/>
    </source>
</evidence>
<keyword evidence="7" id="KW-0862">Zinc</keyword>
<organism evidence="13 14">
    <name type="scientific">Caulobacter vibrioides OR37</name>
    <dbReference type="NCBI Taxonomy" id="1292034"/>
    <lineage>
        <taxon>Bacteria</taxon>
        <taxon>Pseudomonadati</taxon>
        <taxon>Pseudomonadota</taxon>
        <taxon>Alphaproteobacteria</taxon>
        <taxon>Caulobacterales</taxon>
        <taxon>Caulobacteraceae</taxon>
        <taxon>Caulobacter</taxon>
    </lineage>
</organism>
<sequence precursor="true">MLDILTIILSTVVVLSIVVTIHELGHFWAAKACGVAIDCFSIGFGPPLMSWRDKHGVEWRIASIPLGGYVRFSGDENAASVPDQNDLEAMKRSIVSREGEGALKRYFHFKPVWQRAIIAAAGPMANFVLAIAITAVFLVLIGSQHGAVTVKRVLPATPAAASGLAAGDRIIRADRTEITSVGDLVNYVSLRANLPIDLTVLRAGKPLHIVVTPSLVENRDDIRGKVKEGRMGAELASMATLHKSTVLSAIPDATVEVWGMIKTISFYLGRLVTGQVPADQVSGIIGIGHTAGAVAKASTEGAPNFAIMSLRLLFNFMVLIASLSVSIGFMNLLPIPVLDGGHLLMYAYEAIAKRPLRADFQAAGFRAGLALILGFMLFAAWNDLNRYDVFKFIGGLFT</sequence>